<sequence length="111" mass="12608">MFCERHLCYFSLLLLQPCESRVVGSIRMTYPLRESLWHHLIGTLISSVLLGPHVCILLKLPGRITIIDLSNVQRLPSYLVLGNAASSRTPVSYTSLGIVWLFSVCLGYWRF</sequence>
<organism evidence="3 4">
    <name type="scientific">Hydnum rufescens UP504</name>
    <dbReference type="NCBI Taxonomy" id="1448309"/>
    <lineage>
        <taxon>Eukaryota</taxon>
        <taxon>Fungi</taxon>
        <taxon>Dikarya</taxon>
        <taxon>Basidiomycota</taxon>
        <taxon>Agaricomycotina</taxon>
        <taxon>Agaricomycetes</taxon>
        <taxon>Cantharellales</taxon>
        <taxon>Hydnaceae</taxon>
        <taxon>Hydnum</taxon>
    </lineage>
</organism>
<comment type="caution">
    <text evidence="3">The sequence shown here is derived from an EMBL/GenBank/DDBJ whole genome shotgun (WGS) entry which is preliminary data.</text>
</comment>
<protein>
    <recommendedName>
        <fullName evidence="5">Secreted protein</fullName>
    </recommendedName>
</protein>
<keyword evidence="1" id="KW-0812">Transmembrane</keyword>
<keyword evidence="1" id="KW-0472">Membrane</keyword>
<keyword evidence="1" id="KW-1133">Transmembrane helix</keyword>
<keyword evidence="4" id="KW-1185">Reference proteome</keyword>
<accession>A0A9P6B7F9</accession>
<proteinExistence type="predicted"/>
<name>A0A9P6B7F9_9AGAM</name>
<dbReference type="EMBL" id="MU128921">
    <property type="protein sequence ID" value="KAF9518924.1"/>
    <property type="molecule type" value="Genomic_DNA"/>
</dbReference>
<evidence type="ECO:0000256" key="2">
    <source>
        <dbReference type="SAM" id="SignalP"/>
    </source>
</evidence>
<evidence type="ECO:0000256" key="1">
    <source>
        <dbReference type="SAM" id="Phobius"/>
    </source>
</evidence>
<keyword evidence="2" id="KW-0732">Signal</keyword>
<feature type="transmembrane region" description="Helical" evidence="1">
    <location>
        <begin position="36"/>
        <end position="58"/>
    </location>
</feature>
<dbReference type="Proteomes" id="UP000886523">
    <property type="component" value="Unassembled WGS sequence"/>
</dbReference>
<evidence type="ECO:0008006" key="5">
    <source>
        <dbReference type="Google" id="ProtNLM"/>
    </source>
</evidence>
<reference evidence="3" key="1">
    <citation type="journal article" date="2020" name="Nat. Commun.">
        <title>Large-scale genome sequencing of mycorrhizal fungi provides insights into the early evolution of symbiotic traits.</title>
        <authorList>
            <person name="Miyauchi S."/>
            <person name="Kiss E."/>
            <person name="Kuo A."/>
            <person name="Drula E."/>
            <person name="Kohler A."/>
            <person name="Sanchez-Garcia M."/>
            <person name="Morin E."/>
            <person name="Andreopoulos B."/>
            <person name="Barry K.W."/>
            <person name="Bonito G."/>
            <person name="Buee M."/>
            <person name="Carver A."/>
            <person name="Chen C."/>
            <person name="Cichocki N."/>
            <person name="Clum A."/>
            <person name="Culley D."/>
            <person name="Crous P.W."/>
            <person name="Fauchery L."/>
            <person name="Girlanda M."/>
            <person name="Hayes R.D."/>
            <person name="Keri Z."/>
            <person name="LaButti K."/>
            <person name="Lipzen A."/>
            <person name="Lombard V."/>
            <person name="Magnuson J."/>
            <person name="Maillard F."/>
            <person name="Murat C."/>
            <person name="Nolan M."/>
            <person name="Ohm R.A."/>
            <person name="Pangilinan J."/>
            <person name="Pereira M.F."/>
            <person name="Perotto S."/>
            <person name="Peter M."/>
            <person name="Pfister S."/>
            <person name="Riley R."/>
            <person name="Sitrit Y."/>
            <person name="Stielow J.B."/>
            <person name="Szollosi G."/>
            <person name="Zifcakova L."/>
            <person name="Stursova M."/>
            <person name="Spatafora J.W."/>
            <person name="Tedersoo L."/>
            <person name="Vaario L.M."/>
            <person name="Yamada A."/>
            <person name="Yan M."/>
            <person name="Wang P."/>
            <person name="Xu J."/>
            <person name="Bruns T."/>
            <person name="Baldrian P."/>
            <person name="Vilgalys R."/>
            <person name="Dunand C."/>
            <person name="Henrissat B."/>
            <person name="Grigoriev I.V."/>
            <person name="Hibbett D."/>
            <person name="Nagy L.G."/>
            <person name="Martin F.M."/>
        </authorList>
    </citation>
    <scope>NUCLEOTIDE SEQUENCE</scope>
    <source>
        <strain evidence="3">UP504</strain>
    </source>
</reference>
<evidence type="ECO:0000313" key="3">
    <source>
        <dbReference type="EMBL" id="KAF9518924.1"/>
    </source>
</evidence>
<evidence type="ECO:0000313" key="4">
    <source>
        <dbReference type="Proteomes" id="UP000886523"/>
    </source>
</evidence>
<dbReference type="AlphaFoldDB" id="A0A9P6B7F9"/>
<feature type="chain" id="PRO_5040166390" description="Secreted protein" evidence="2">
    <location>
        <begin position="21"/>
        <end position="111"/>
    </location>
</feature>
<feature type="signal peptide" evidence="2">
    <location>
        <begin position="1"/>
        <end position="20"/>
    </location>
</feature>
<feature type="transmembrane region" description="Helical" evidence="1">
    <location>
        <begin position="91"/>
        <end position="109"/>
    </location>
</feature>
<gene>
    <name evidence="3" type="ORF">BS47DRAFT_171195</name>
</gene>